<dbReference type="EMBL" id="FRAV01000038">
    <property type="protein sequence ID" value="SHM20851.1"/>
    <property type="molecule type" value="Genomic_DNA"/>
</dbReference>
<evidence type="ECO:0000313" key="1">
    <source>
        <dbReference type="EMBL" id="SHM20851.1"/>
    </source>
</evidence>
<protein>
    <submittedName>
        <fullName evidence="1">Uncharacterized protein</fullName>
    </submittedName>
</protein>
<name>A0A1M7GWZ1_9FLAO</name>
<proteinExistence type="predicted"/>
<dbReference type="STRING" id="1302687.SAMN05444267_103812"/>
<gene>
    <name evidence="1" type="ORF">SAMN05444267_103812</name>
</gene>
<keyword evidence="2" id="KW-1185">Reference proteome</keyword>
<dbReference type="Proteomes" id="UP000184364">
    <property type="component" value="Unassembled WGS sequence"/>
</dbReference>
<evidence type="ECO:0000313" key="2">
    <source>
        <dbReference type="Proteomes" id="UP000184364"/>
    </source>
</evidence>
<sequence length="192" mass="22256">MFQLKNYKTQVRMASNDSTDHITAQLGDFTLSGDIDTKLNCKTGIWSLKNRTDSKEIQIDYIAFDKNDVFKNQIVFKEHNKIDSSASKFYITKDKNPKELVLKFFSPKMQDELSKEAKVGYRIYRGSKRIKDDSITYKDVKEGKYLSKINFTFKKGDKIVGSFSEFVTSKNSRSKDSLIMGNNTIYFIEKIE</sequence>
<reference evidence="2" key="1">
    <citation type="submission" date="2016-11" db="EMBL/GenBank/DDBJ databases">
        <authorList>
            <person name="Varghese N."/>
            <person name="Submissions S."/>
        </authorList>
    </citation>
    <scope>NUCLEOTIDE SEQUENCE [LARGE SCALE GENOMIC DNA]</scope>
    <source>
        <strain evidence="2">DSM 26899</strain>
    </source>
</reference>
<dbReference type="AlphaFoldDB" id="A0A1M7GWZ1"/>
<organism evidence="1 2">
    <name type="scientific">Chryseobacterium polytrichastri</name>
    <dbReference type="NCBI Taxonomy" id="1302687"/>
    <lineage>
        <taxon>Bacteria</taxon>
        <taxon>Pseudomonadati</taxon>
        <taxon>Bacteroidota</taxon>
        <taxon>Flavobacteriia</taxon>
        <taxon>Flavobacteriales</taxon>
        <taxon>Weeksellaceae</taxon>
        <taxon>Chryseobacterium group</taxon>
        <taxon>Chryseobacterium</taxon>
    </lineage>
</organism>
<accession>A0A1M7GWZ1</accession>